<dbReference type="GeneID" id="94842122"/>
<name>A0A1J4JTG2_9EUKA</name>
<gene>
    <name evidence="1" type="ORF">TRFO_30549</name>
</gene>
<dbReference type="RefSeq" id="XP_068355543.1">
    <property type="nucleotide sequence ID" value="XM_068507418.1"/>
</dbReference>
<dbReference type="AlphaFoldDB" id="A0A1J4JTG2"/>
<protein>
    <submittedName>
        <fullName evidence="1">Uncharacterized protein</fullName>
    </submittedName>
</protein>
<evidence type="ECO:0000313" key="2">
    <source>
        <dbReference type="Proteomes" id="UP000179807"/>
    </source>
</evidence>
<sequence>MSENEQNITPSDVCRFLCEIKEFIFVESIFSDLKLEINDLHSLSSMNHQIIRKKYFFFQFLTELLKNNTSYFQTIFDPNKNNNSFLFLKDLFSSSTKVISNSEKFEILEEDLIEFCKSIDKNDKIMIDFVTFNTIPSYFKFFMSTQSCHDFINFVMNFDEELSFHLLKAIFISPDFLSFIRATFKPVLKKMMNMFFTLKPAENSLANNEYYDFTSESSSEKIAVNPEIYVNSAKCLLDKFFEAWQKNISSCPICIQTILSAFKDKAHQILTNCFFIPMIMDPGRYLLIESYEATNYASFFIKKIFKLINTDFSPRFVEVLLLAKIPEFSIETPYNIYDTFDCLLLKSNQKSKFSINTFIIQSNYELFSFTTLKRQNNQILEINNSAFCLIKLINKSQILNFGSIMTESRLNLKELNRFNPNHEYNEIILNVFEQILRINSYQNFQSDFEIFQDIFKKQTFPNDKKSLCDFSKDIKLTIKMYQEHSKIHGSYKFIQELFYSILYKIQKYNIQTKGALSPRYVKDIFCKPSEVKILYDSYENFNRDFCLYIFGLELKNEIIYKNFFKIFTYKKYVLLRSSLLTFDTELSTHIRTHKEHLFSLPENFTTFDVKNLKYCTKIMLEAFTTDGTPSEKALLISQAFIIVLDTFNAHRSTNTEKNKLISYVLAFINAPYFISNMAFLYEYFNAYSIIFQNTDFYFNRCNAIYKNMTNGMKNYEIYHFSRYNEKFFKILIVGLNGTKILNKLILNVFNFNLETNTRLNSNIKNERTEFGYRILIEEKKSDFFLFKQEIDIVTSREYLCKIETNSFYEYVIMCQDRVRRFSFNFGSLSAPFSQFNEKKKETPLSIIPQKFFLFSHESYQCIIDDVCVFKYLIDEEKLDMYQHFKESYISSIKWY</sequence>
<reference evidence="1" key="1">
    <citation type="submission" date="2016-10" db="EMBL/GenBank/DDBJ databases">
        <authorList>
            <person name="Benchimol M."/>
            <person name="Almeida L.G."/>
            <person name="Vasconcelos A.T."/>
            <person name="Perreira-Neves A."/>
            <person name="Rosa I.A."/>
            <person name="Tasca T."/>
            <person name="Bogo M.R."/>
            <person name="de Souza W."/>
        </authorList>
    </citation>
    <scope>NUCLEOTIDE SEQUENCE [LARGE SCALE GENOMIC DNA]</scope>
    <source>
        <strain evidence="1">K</strain>
    </source>
</reference>
<proteinExistence type="predicted"/>
<organism evidence="1 2">
    <name type="scientific">Tritrichomonas foetus</name>
    <dbReference type="NCBI Taxonomy" id="1144522"/>
    <lineage>
        <taxon>Eukaryota</taxon>
        <taxon>Metamonada</taxon>
        <taxon>Parabasalia</taxon>
        <taxon>Tritrichomonadida</taxon>
        <taxon>Tritrichomonadidae</taxon>
        <taxon>Tritrichomonas</taxon>
    </lineage>
</organism>
<keyword evidence="2" id="KW-1185">Reference proteome</keyword>
<evidence type="ECO:0000313" key="1">
    <source>
        <dbReference type="EMBL" id="OHT02407.1"/>
    </source>
</evidence>
<dbReference type="EMBL" id="MLAK01000869">
    <property type="protein sequence ID" value="OHT02407.1"/>
    <property type="molecule type" value="Genomic_DNA"/>
</dbReference>
<dbReference type="VEuPathDB" id="TrichDB:TRFO_30549"/>
<dbReference type="Proteomes" id="UP000179807">
    <property type="component" value="Unassembled WGS sequence"/>
</dbReference>
<comment type="caution">
    <text evidence="1">The sequence shown here is derived from an EMBL/GenBank/DDBJ whole genome shotgun (WGS) entry which is preliminary data.</text>
</comment>
<accession>A0A1J4JTG2</accession>